<proteinExistence type="predicted"/>
<protein>
    <submittedName>
        <fullName evidence="3">Uncharacterized protein</fullName>
    </submittedName>
</protein>
<keyword evidence="2" id="KW-0812">Transmembrane</keyword>
<dbReference type="EMBL" id="MT161383">
    <property type="protein sequence ID" value="QJB21965.1"/>
    <property type="molecule type" value="Genomic_DNA"/>
</dbReference>
<evidence type="ECO:0000256" key="1">
    <source>
        <dbReference type="SAM" id="MobiDB-lite"/>
    </source>
</evidence>
<name>A0A858NPX5_9CAUD</name>
<keyword evidence="2" id="KW-0472">Membrane</keyword>
<feature type="compositionally biased region" description="Basic and acidic residues" evidence="1">
    <location>
        <begin position="1"/>
        <end position="11"/>
    </location>
</feature>
<evidence type="ECO:0000313" key="3">
    <source>
        <dbReference type="EMBL" id="QJB21965.1"/>
    </source>
</evidence>
<keyword evidence="2" id="KW-1133">Transmembrane helix</keyword>
<gene>
    <name evidence="3" type="ORF">XccvBFoX3_gp65</name>
</gene>
<sequence length="62" mass="6754">MLSLAEDKVPHGDSIIKPPARPQATRRIARDMRIRLAALIAFWGVFAVVVANRAFEIIGGVA</sequence>
<evidence type="ECO:0000313" key="4">
    <source>
        <dbReference type="Proteomes" id="UP000671940"/>
    </source>
</evidence>
<accession>A0A858NPX5</accession>
<reference evidence="3" key="1">
    <citation type="submission" date="2020-03" db="EMBL/GenBank/DDBJ databases">
        <title>Development of an integrated pest management strategy to control Xanthomonas campestris pv. campestris using bacteriophages.</title>
        <authorList>
            <person name="Holtappels D."/>
            <person name="Lavigne R."/>
            <person name="Wagemans J."/>
        </authorList>
    </citation>
    <scope>NUCLEOTIDE SEQUENCE</scope>
</reference>
<dbReference type="Proteomes" id="UP000671940">
    <property type="component" value="Segment"/>
</dbReference>
<organism evidence="3 4">
    <name type="scientific">Xanthomonas phage FoX3</name>
    <dbReference type="NCBI Taxonomy" id="2723899"/>
    <lineage>
        <taxon>Viruses</taxon>
        <taxon>Duplodnaviria</taxon>
        <taxon>Heunggongvirae</taxon>
        <taxon>Uroviricota</taxon>
        <taxon>Caudoviricetes</taxon>
        <taxon>Foxunavirus</taxon>
        <taxon>Foxunavirus fox3</taxon>
    </lineage>
</organism>
<evidence type="ECO:0000256" key="2">
    <source>
        <dbReference type="SAM" id="Phobius"/>
    </source>
</evidence>
<feature type="transmembrane region" description="Helical" evidence="2">
    <location>
        <begin position="36"/>
        <end position="55"/>
    </location>
</feature>
<feature type="region of interest" description="Disordered" evidence="1">
    <location>
        <begin position="1"/>
        <end position="22"/>
    </location>
</feature>
<keyword evidence="4" id="KW-1185">Reference proteome</keyword>